<dbReference type="Gene3D" id="1.10.40.80">
    <property type="match status" value="1"/>
</dbReference>
<dbReference type="GO" id="GO:0016491">
    <property type="term" value="F:oxidoreductase activity"/>
    <property type="evidence" value="ECO:0007669"/>
    <property type="project" value="UniProtKB-KW"/>
</dbReference>
<feature type="domain" description="Thioredoxin-like fold" evidence="6">
    <location>
        <begin position="167"/>
        <end position="307"/>
    </location>
</feature>
<dbReference type="PANTHER" id="PTHR13887:SF14">
    <property type="entry name" value="DISULFIDE BOND FORMATION PROTEIN D"/>
    <property type="match status" value="1"/>
</dbReference>
<keyword evidence="4" id="KW-1015">Disulfide bond</keyword>
<keyword evidence="5" id="KW-0676">Redox-active center</keyword>
<evidence type="ECO:0000256" key="3">
    <source>
        <dbReference type="ARBA" id="ARBA00023002"/>
    </source>
</evidence>
<evidence type="ECO:0000256" key="5">
    <source>
        <dbReference type="ARBA" id="ARBA00023284"/>
    </source>
</evidence>
<dbReference type="Pfam" id="PF13462">
    <property type="entry name" value="Thioredoxin_4"/>
    <property type="match status" value="1"/>
</dbReference>
<evidence type="ECO:0000256" key="4">
    <source>
        <dbReference type="ARBA" id="ARBA00023157"/>
    </source>
</evidence>
<evidence type="ECO:0000256" key="2">
    <source>
        <dbReference type="ARBA" id="ARBA00022729"/>
    </source>
</evidence>
<dbReference type="Proteomes" id="UP000247465">
    <property type="component" value="Chromosome"/>
</dbReference>
<evidence type="ECO:0000256" key="1">
    <source>
        <dbReference type="ARBA" id="ARBA00005791"/>
    </source>
</evidence>
<dbReference type="InterPro" id="IPR036249">
    <property type="entry name" value="Thioredoxin-like_sf"/>
</dbReference>
<gene>
    <name evidence="7" type="primary">bdbD</name>
    <name evidence="7" type="ORF">DF168_01113</name>
</gene>
<dbReference type="SUPFAM" id="SSF52833">
    <property type="entry name" value="Thioredoxin-like"/>
    <property type="match status" value="1"/>
</dbReference>
<sequence>MYSERAVLKHSFKLILASSLLLILAGKTEAANSILYRGKVTVDDKPFNGKGRFKFALLLGETRIFWQSNVTTDSIEPSESLSLPVRNGRYEVFLGDVGMPPLPKSTSDLLHSLKLRIWFSEGSKKFRVLSTDYSLAEKSIKENSDLSKPKSDEGPFAGYNFFDKSKYSLGKIDAPLIMVEFSDYQCGHCSLFHEITYNKIISTYVETGKMRFIVENFPIRNHSHSQKAAEASYCAGDQGRYWEMRDLLFRHSNRLSLGKIRDLAIQLGLHPVDFNGCLESGKYAEQVEDEKSMGTKIGVKQTPSFILAKVVDGEISGKLIAGGTRWTNIKSEINAFLEEEGRIQNE</sequence>
<dbReference type="Gene3D" id="3.40.30.10">
    <property type="entry name" value="Glutaredoxin"/>
    <property type="match status" value="1"/>
</dbReference>
<proteinExistence type="inferred from homology"/>
<dbReference type="AlphaFoldDB" id="A0A2Z4AFW1"/>
<dbReference type="EMBL" id="CP029803">
    <property type="protein sequence ID" value="AWT59916.1"/>
    <property type="molecule type" value="Genomic_DNA"/>
</dbReference>
<evidence type="ECO:0000259" key="6">
    <source>
        <dbReference type="Pfam" id="PF13462"/>
    </source>
</evidence>
<reference evidence="7 8" key="1">
    <citation type="submission" date="2018-06" db="EMBL/GenBank/DDBJ databases">
        <title>Draft Genome Sequence of a Novel Marine Bacterium Related to the Verrucomicrobia.</title>
        <authorList>
            <person name="Vosseberg J."/>
            <person name="Martijn J."/>
            <person name="Ettema T.J.G."/>
        </authorList>
    </citation>
    <scope>NUCLEOTIDE SEQUENCE [LARGE SCALE GENOMIC DNA]</scope>
    <source>
        <strain evidence="7">TARA_B100001123</strain>
    </source>
</reference>
<evidence type="ECO:0000313" key="8">
    <source>
        <dbReference type="Proteomes" id="UP000247465"/>
    </source>
</evidence>
<comment type="similarity">
    <text evidence="1">Belongs to the thioredoxin family. DsbA subfamily.</text>
</comment>
<name>A0A2Z4AFW1_9BACT</name>
<dbReference type="KEGG" id="mtar:DF168_01113"/>
<keyword evidence="2" id="KW-0732">Signal</keyword>
<evidence type="ECO:0000313" key="7">
    <source>
        <dbReference type="EMBL" id="AWT59916.1"/>
    </source>
</evidence>
<protein>
    <submittedName>
        <fullName evidence="7">Disulfide bond formation protein D</fullName>
    </submittedName>
</protein>
<accession>A0A2Z4AFW1</accession>
<keyword evidence="3" id="KW-0560">Oxidoreductase</keyword>
<dbReference type="PANTHER" id="PTHR13887">
    <property type="entry name" value="GLUTATHIONE S-TRANSFERASE KAPPA"/>
    <property type="match status" value="1"/>
</dbReference>
<organism evidence="7 8">
    <name type="scientific">Candidatus Moanibacter tarae</name>
    <dbReference type="NCBI Taxonomy" id="2200854"/>
    <lineage>
        <taxon>Bacteria</taxon>
        <taxon>Pseudomonadati</taxon>
        <taxon>Verrucomicrobiota</taxon>
        <taxon>Opitutia</taxon>
        <taxon>Puniceicoccales</taxon>
        <taxon>Puniceicoccales incertae sedis</taxon>
        <taxon>Candidatus Moanibacter</taxon>
    </lineage>
</organism>
<dbReference type="InterPro" id="IPR012336">
    <property type="entry name" value="Thioredoxin-like_fold"/>
</dbReference>